<dbReference type="AlphaFoldDB" id="A0A6P7FD92"/>
<evidence type="ECO:0000256" key="1">
    <source>
        <dbReference type="SAM" id="SignalP"/>
    </source>
</evidence>
<accession>A0A6P7FD92</accession>
<keyword evidence="1" id="KW-0732">Signal</keyword>
<evidence type="ECO:0000259" key="2">
    <source>
        <dbReference type="Pfam" id="PF26080"/>
    </source>
</evidence>
<dbReference type="OrthoDB" id="6378913at2759"/>
<protein>
    <submittedName>
        <fullName evidence="3">Uncharacterized protein LOC114328196</fullName>
    </submittedName>
</protein>
<gene>
    <name evidence="3" type="primary">LOC114328196</name>
</gene>
<dbReference type="PANTHER" id="PTHR33236">
    <property type="entry name" value="INTRAFLAGELLAR TRANSPORT PROTEIN 122 FAMILY PROTEIN-RELATED"/>
    <property type="match status" value="1"/>
</dbReference>
<organism evidence="3">
    <name type="scientific">Diabrotica virgifera virgifera</name>
    <name type="common">western corn rootworm</name>
    <dbReference type="NCBI Taxonomy" id="50390"/>
    <lineage>
        <taxon>Eukaryota</taxon>
        <taxon>Metazoa</taxon>
        <taxon>Ecdysozoa</taxon>
        <taxon>Arthropoda</taxon>
        <taxon>Hexapoda</taxon>
        <taxon>Insecta</taxon>
        <taxon>Pterygota</taxon>
        <taxon>Neoptera</taxon>
        <taxon>Endopterygota</taxon>
        <taxon>Coleoptera</taxon>
        <taxon>Polyphaga</taxon>
        <taxon>Cucujiformia</taxon>
        <taxon>Chrysomeloidea</taxon>
        <taxon>Chrysomelidae</taxon>
        <taxon>Galerucinae</taxon>
        <taxon>Diabroticina</taxon>
        <taxon>Diabroticites</taxon>
        <taxon>Diabrotica</taxon>
    </lineage>
</organism>
<feature type="chain" id="PRO_5027635159" evidence="1">
    <location>
        <begin position="17"/>
        <end position="388"/>
    </location>
</feature>
<dbReference type="RefSeq" id="XP_028132782.1">
    <property type="nucleotide sequence ID" value="XM_028276981.1"/>
</dbReference>
<name>A0A6P7FD92_DIAVI</name>
<feature type="domain" description="CUB" evidence="2">
    <location>
        <begin position="244"/>
        <end position="383"/>
    </location>
</feature>
<dbReference type="InParanoid" id="A0A6P7FD92"/>
<dbReference type="KEGG" id="dvv:114328196"/>
<proteinExistence type="predicted"/>
<evidence type="ECO:0000313" key="3">
    <source>
        <dbReference type="RefSeq" id="XP_028132782.1"/>
    </source>
</evidence>
<reference evidence="3" key="1">
    <citation type="submission" date="2025-08" db="UniProtKB">
        <authorList>
            <consortium name="RefSeq"/>
        </authorList>
    </citation>
    <scope>IDENTIFICATION</scope>
</reference>
<dbReference type="InterPro" id="IPR058698">
    <property type="entry name" value="CUB_metazoa"/>
</dbReference>
<feature type="signal peptide" evidence="1">
    <location>
        <begin position="1"/>
        <end position="16"/>
    </location>
</feature>
<dbReference type="PANTHER" id="PTHR33236:SF12">
    <property type="entry name" value="CUB DOMAIN-CONTAINING PROTEIN-RELATED"/>
    <property type="match status" value="1"/>
</dbReference>
<sequence>MLLIFCVVALLRVSNGEIFDFADEDPLNSVWPQGERIKLKTTECQVQTQNGVKWGQCVPYASCLLSQGTPNGFCGILQTCCVYESTCGKTSNAKVSYFETTELGNGQTNCEYIVNLKNKNICQIRLDFIKFNLAPATLTTPQYASYKSYRCVDDIFRVTPNHFNIPDLCGNNDKQHVYIHVNQTDGVTKGVQLQMTLANRNYNPLLFSPTWRIKITQLECPGHRSGINFGENKDIIEDFPLLAPLGAIQYFSESTGYIKSFGFDGSVSNQQSYTYGQQYAIAFKREIGVCGIRFVPDYMYLPYDNSLGLHGDNDCMHYLYVPELYFDDLMSPSNSLISKVCLNQPEDFRSYAPGPFYVHFNSQKTNFTTDEEKKQGFNIKYQLLSRCP</sequence>
<dbReference type="Pfam" id="PF26080">
    <property type="entry name" value="CUB_animal"/>
    <property type="match status" value="1"/>
</dbReference>